<sequence>MEKDMKEDEFLKGDDTSGKGLFEVVLDEIKCIGLGIDNLRGQAYDNGSNMKGKHLRVQKGLLDINPRSFYTPCGCHNLNLVLCDMAKSCTKAISFFGVLQHSVPSLTLKSLSQTRWKSHIESVKAIRFQTPQIRDALFKLEKVSDDPKIKSEANCLAIFELENFEFLLGMTIWHDVLFAVNSINKSLQSKDMHIDVVIDQLRGLVSFL</sequence>
<evidence type="ECO:0000313" key="2">
    <source>
        <dbReference type="Proteomes" id="UP000004994"/>
    </source>
</evidence>
<organism evidence="1">
    <name type="scientific">Solanum lycopersicum</name>
    <name type="common">Tomato</name>
    <name type="synonym">Lycopersicon esculentum</name>
    <dbReference type="NCBI Taxonomy" id="4081"/>
    <lineage>
        <taxon>Eukaryota</taxon>
        <taxon>Viridiplantae</taxon>
        <taxon>Streptophyta</taxon>
        <taxon>Embryophyta</taxon>
        <taxon>Tracheophyta</taxon>
        <taxon>Spermatophyta</taxon>
        <taxon>Magnoliopsida</taxon>
        <taxon>eudicotyledons</taxon>
        <taxon>Gunneridae</taxon>
        <taxon>Pentapetalae</taxon>
        <taxon>asterids</taxon>
        <taxon>lamiids</taxon>
        <taxon>Solanales</taxon>
        <taxon>Solanaceae</taxon>
        <taxon>Solanoideae</taxon>
        <taxon>Solaneae</taxon>
        <taxon>Solanum</taxon>
        <taxon>Solanum subgen. Lycopersicon</taxon>
    </lineage>
</organism>
<accession>K4D907</accession>
<dbReference type="Proteomes" id="UP000004994">
    <property type="component" value="Chromosome 11"/>
</dbReference>
<dbReference type="PANTHER" id="PTHR45749">
    <property type="match status" value="1"/>
</dbReference>
<dbReference type="PhylomeDB" id="K4D907"/>
<dbReference type="AlphaFoldDB" id="K4D907"/>
<dbReference type="Gramene" id="Solyc11g061950.1.1">
    <property type="protein sequence ID" value="Solyc11g061950.1.1"/>
    <property type="gene ID" value="Solyc11g061950.1"/>
</dbReference>
<evidence type="ECO:0008006" key="3">
    <source>
        <dbReference type="Google" id="ProtNLM"/>
    </source>
</evidence>
<keyword evidence="2" id="KW-1185">Reference proteome</keyword>
<dbReference type="OMA" id="IKSEANC"/>
<dbReference type="InParanoid" id="K4D907"/>
<dbReference type="STRING" id="4081.K4D907"/>
<proteinExistence type="predicted"/>
<dbReference type="HOGENOM" id="CLU_006175_0_3_1"/>
<evidence type="ECO:0000313" key="1">
    <source>
        <dbReference type="EnsemblPlants" id="Solyc11g061950.1.1"/>
    </source>
</evidence>
<dbReference type="PaxDb" id="4081-Solyc11g061950.1.1"/>
<name>K4D907_SOLLC</name>
<reference evidence="1" key="1">
    <citation type="journal article" date="2012" name="Nature">
        <title>The tomato genome sequence provides insights into fleshy fruit evolution.</title>
        <authorList>
            <consortium name="Tomato Genome Consortium"/>
        </authorList>
    </citation>
    <scope>NUCLEOTIDE SEQUENCE [LARGE SCALE GENOMIC DNA]</scope>
    <source>
        <strain evidence="1">cv. Heinz 1706</strain>
    </source>
</reference>
<dbReference type="eggNOG" id="ENOG502QPQD">
    <property type="taxonomic scope" value="Eukaryota"/>
</dbReference>
<dbReference type="SUPFAM" id="SSF53098">
    <property type="entry name" value="Ribonuclease H-like"/>
    <property type="match status" value="1"/>
</dbReference>
<reference evidence="1" key="2">
    <citation type="submission" date="2015-06" db="UniProtKB">
        <authorList>
            <consortium name="EnsemblPlants"/>
        </authorList>
    </citation>
    <scope>IDENTIFICATION</scope>
    <source>
        <strain evidence="1">cv. Heinz 1706</strain>
    </source>
</reference>
<protein>
    <recommendedName>
        <fullName evidence="3">DUF4371 domain-containing protein</fullName>
    </recommendedName>
</protein>
<dbReference type="PANTHER" id="PTHR45749:SF35">
    <property type="entry name" value="AC-LIKE TRANSPOSASE-RELATED"/>
    <property type="match status" value="1"/>
</dbReference>
<dbReference type="EnsemblPlants" id="Solyc11g061950.1.1">
    <property type="protein sequence ID" value="Solyc11g061950.1.1"/>
    <property type="gene ID" value="Solyc11g061950.1"/>
</dbReference>
<dbReference type="InterPro" id="IPR012337">
    <property type="entry name" value="RNaseH-like_sf"/>
</dbReference>